<reference evidence="3" key="1">
    <citation type="journal article" date="2015" name="PLoS Genet.">
        <title>Genome Sequence and Transcriptome Analyses of Chrysochromulina tobin: Metabolic Tools for Enhanced Algal Fitness in the Prominent Order Prymnesiales (Haptophyceae).</title>
        <authorList>
            <person name="Hovde B.T."/>
            <person name="Deodato C.R."/>
            <person name="Hunsperger H.M."/>
            <person name="Ryken S.A."/>
            <person name="Yost W."/>
            <person name="Jha R.K."/>
            <person name="Patterson J."/>
            <person name="Monnat R.J. Jr."/>
            <person name="Barlow S.B."/>
            <person name="Starkenburg S.R."/>
            <person name="Cattolico R.A."/>
        </authorList>
    </citation>
    <scope>NUCLEOTIDE SEQUENCE</scope>
    <source>
        <strain evidence="3">CCMP291</strain>
    </source>
</reference>
<feature type="compositionally biased region" description="Low complexity" evidence="1">
    <location>
        <begin position="120"/>
        <end position="141"/>
    </location>
</feature>
<comment type="caution">
    <text evidence="2">The sequence shown here is derived from an EMBL/GenBank/DDBJ whole genome shotgun (WGS) entry which is preliminary data.</text>
</comment>
<evidence type="ECO:0000256" key="1">
    <source>
        <dbReference type="SAM" id="MobiDB-lite"/>
    </source>
</evidence>
<feature type="compositionally biased region" description="Low complexity" evidence="1">
    <location>
        <begin position="594"/>
        <end position="614"/>
    </location>
</feature>
<feature type="region of interest" description="Disordered" evidence="1">
    <location>
        <begin position="69"/>
        <end position="231"/>
    </location>
</feature>
<dbReference type="EMBL" id="JWZX01002432">
    <property type="protein sequence ID" value="KOO29332.1"/>
    <property type="molecule type" value="Genomic_DNA"/>
</dbReference>
<feature type="compositionally biased region" description="Basic and acidic residues" evidence="1">
    <location>
        <begin position="150"/>
        <end position="159"/>
    </location>
</feature>
<feature type="region of interest" description="Disordered" evidence="1">
    <location>
        <begin position="1"/>
        <end position="36"/>
    </location>
</feature>
<gene>
    <name evidence="2" type="ORF">Ctob_002207</name>
</gene>
<proteinExistence type="predicted"/>
<organism evidence="2 3">
    <name type="scientific">Chrysochromulina tobinii</name>
    <dbReference type="NCBI Taxonomy" id="1460289"/>
    <lineage>
        <taxon>Eukaryota</taxon>
        <taxon>Haptista</taxon>
        <taxon>Haptophyta</taxon>
        <taxon>Prymnesiophyceae</taxon>
        <taxon>Prymnesiales</taxon>
        <taxon>Chrysochromulinaceae</taxon>
        <taxon>Chrysochromulina</taxon>
    </lineage>
</organism>
<name>A0A0M0JSP7_9EUKA</name>
<sequence>MSPRQAYHQAHDDSNFAPSPRNESTPRPSFVPPLQLSGLTIKLPQAEEQQPMASPRAALEYLAKLSEGGLSASLSPRRVESPRVSTPLAVVPPDSPSSPTLLAPPKGFGASPGARKGASGKQQPQQEAGGKGGKQMMQQEASVPQPKSMRMQDEGDAHADPSMSLDLPLQGLSQVPMSSKAGGAVAGANPKKASMQQEDEEPQSPRLSTRGARPPPMLALSPFRGDEELEDDEDPYASMVMATPRLSARPTGGGGGVPALGGGQRTLGGGAGSFAGDEDEKGARMTPRTTAGVIRAGLALQPLPAADATCAQNVLGAAAFVPQAASCLTEMTRTSFTEDDAETFEVTVPSGAGPGAVLRLTLPSGEVVEIPVPENALPGDKLSFELSKSSLQAVEMAVSGEQIIFPGKVVKGKKLKRPPTPDDTRHRGPVFEVVVPSGWVSGMHTHFQAQLGEVVAAIPVPEGCEPKAVLHVEAPEGTSKIDIVIPEDAVPGAQFVANVGGQLVNVPCPPHMRPGQTLSVAVAGESALELGEVKVVKNGKARSTPKPPRILSSSPAKKAPNFEPQYSINFGADSPGRAHTGGRQDSPGRAARQESPGRGSGSARPASPRSASPRPESPGRKAKPASPKPRQASPMSRIFGSSKGKK</sequence>
<dbReference type="Proteomes" id="UP000037460">
    <property type="component" value="Unassembled WGS sequence"/>
</dbReference>
<accession>A0A0M0JSP7</accession>
<dbReference type="AlphaFoldDB" id="A0A0M0JSP7"/>
<protein>
    <submittedName>
        <fullName evidence="2">Uncharacterized protein</fullName>
    </submittedName>
</protein>
<keyword evidence="3" id="KW-1185">Reference proteome</keyword>
<evidence type="ECO:0000313" key="2">
    <source>
        <dbReference type="EMBL" id="KOO29332.1"/>
    </source>
</evidence>
<feature type="region of interest" description="Disordered" evidence="1">
    <location>
        <begin position="538"/>
        <end position="646"/>
    </location>
</feature>
<evidence type="ECO:0000313" key="3">
    <source>
        <dbReference type="Proteomes" id="UP000037460"/>
    </source>
</evidence>